<evidence type="ECO:0000313" key="5">
    <source>
        <dbReference type="Proteomes" id="UP000273977"/>
    </source>
</evidence>
<accession>A0A3N4GGG7</accession>
<comment type="subunit">
    <text evidence="3">Component of a cohesin-like complex composed of ScpA, ScpB and the Smc homodimer, in which ScpA and ScpB bind to the head domain of Smc. The presence of the three proteins is required for the association of the complex with DNA.</text>
</comment>
<dbReference type="PANTHER" id="PTHR33969">
    <property type="entry name" value="SEGREGATION AND CONDENSATION PROTEIN A"/>
    <property type="match status" value="1"/>
</dbReference>
<keyword evidence="1 3" id="KW-0159">Chromosome partition</keyword>
<organism evidence="4 5">
    <name type="scientific">Aerococcus agrisoli</name>
    <dbReference type="NCBI Taxonomy" id="2487350"/>
    <lineage>
        <taxon>Bacteria</taxon>
        <taxon>Bacillati</taxon>
        <taxon>Bacillota</taxon>
        <taxon>Bacilli</taxon>
        <taxon>Lactobacillales</taxon>
        <taxon>Aerococcaceae</taxon>
        <taxon>Aerococcus</taxon>
    </lineage>
</organism>
<evidence type="ECO:0000256" key="2">
    <source>
        <dbReference type="ARBA" id="ARBA00044777"/>
    </source>
</evidence>
<evidence type="ECO:0000256" key="1">
    <source>
        <dbReference type="ARBA" id="ARBA00022829"/>
    </source>
</evidence>
<evidence type="ECO:0000313" key="4">
    <source>
        <dbReference type="EMBL" id="RPA61275.1"/>
    </source>
</evidence>
<comment type="caution">
    <text evidence="4">The sequence shown here is derived from an EMBL/GenBank/DDBJ whole genome shotgun (WGS) entry which is preliminary data.</text>
</comment>
<dbReference type="GO" id="GO:0051301">
    <property type="term" value="P:cell division"/>
    <property type="evidence" value="ECO:0007669"/>
    <property type="project" value="UniProtKB-KW"/>
</dbReference>
<dbReference type="Gene3D" id="6.10.250.2410">
    <property type="match status" value="1"/>
</dbReference>
<dbReference type="GO" id="GO:0006260">
    <property type="term" value="P:DNA replication"/>
    <property type="evidence" value="ECO:0007669"/>
    <property type="project" value="UniProtKB-UniRule"/>
</dbReference>
<dbReference type="EMBL" id="RKMG01000005">
    <property type="protein sequence ID" value="RPA61275.1"/>
    <property type="molecule type" value="Genomic_DNA"/>
</dbReference>
<dbReference type="AlphaFoldDB" id="A0A3N4GGG7"/>
<keyword evidence="3" id="KW-0132">Cell division</keyword>
<keyword evidence="3" id="KW-0963">Cytoplasm</keyword>
<proteinExistence type="inferred from homology"/>
<keyword evidence="3" id="KW-0131">Cell cycle</keyword>
<evidence type="ECO:0000256" key="3">
    <source>
        <dbReference type="HAMAP-Rule" id="MF_01805"/>
    </source>
</evidence>
<comment type="subcellular location">
    <subcellularLocation>
        <location evidence="3">Cytoplasm</location>
    </subcellularLocation>
    <text evidence="3">Associated with two foci at the outer edges of the nucleoid region in young cells, and at four foci within both cell halves in older cells.</text>
</comment>
<keyword evidence="5" id="KW-1185">Reference proteome</keyword>
<dbReference type="GO" id="GO:0007059">
    <property type="term" value="P:chromosome segregation"/>
    <property type="evidence" value="ECO:0007669"/>
    <property type="project" value="UniProtKB-UniRule"/>
</dbReference>
<comment type="similarity">
    <text evidence="3">Belongs to the ScpA family.</text>
</comment>
<protein>
    <recommendedName>
        <fullName evidence="2 3">Segregation and condensation protein A</fullName>
    </recommendedName>
</protein>
<name>A0A3N4GGG7_9LACT</name>
<dbReference type="Proteomes" id="UP000273977">
    <property type="component" value="Unassembled WGS sequence"/>
</dbReference>
<dbReference type="RefSeq" id="WP_123779420.1">
    <property type="nucleotide sequence ID" value="NZ_RKMG01000005.1"/>
</dbReference>
<comment type="function">
    <text evidence="3">Participates in chromosomal partition during cell division. May act via the formation of a condensin-like complex containing Smc and ScpB that pull DNA away from mid-cell into both cell halves.</text>
</comment>
<dbReference type="HAMAP" id="MF_01805">
    <property type="entry name" value="ScpA"/>
    <property type="match status" value="1"/>
</dbReference>
<dbReference type="PANTHER" id="PTHR33969:SF2">
    <property type="entry name" value="SEGREGATION AND CONDENSATION PROTEIN A"/>
    <property type="match status" value="1"/>
</dbReference>
<dbReference type="InterPro" id="IPR003768">
    <property type="entry name" value="ScpA"/>
</dbReference>
<reference evidence="4 5" key="1">
    <citation type="submission" date="2018-11" db="EMBL/GenBank/DDBJ databases">
        <title>Aerococcus sp. SJQ22, whole genome shotgun sequence.</title>
        <authorList>
            <person name="Sun L."/>
            <person name="Gao X."/>
            <person name="Chen W."/>
            <person name="Huang K."/>
        </authorList>
    </citation>
    <scope>NUCLEOTIDE SEQUENCE [LARGE SCALE GENOMIC DNA]</scope>
    <source>
        <strain evidence="4 5">SJQ22</strain>
    </source>
</reference>
<dbReference type="OrthoDB" id="9811016at2"/>
<gene>
    <name evidence="3" type="primary">scpA</name>
    <name evidence="4" type="ORF">EF384_02530</name>
</gene>
<dbReference type="Pfam" id="PF02616">
    <property type="entry name" value="SMC_ScpA"/>
    <property type="match status" value="1"/>
</dbReference>
<dbReference type="GO" id="GO:0005737">
    <property type="term" value="C:cytoplasm"/>
    <property type="evidence" value="ECO:0007669"/>
    <property type="project" value="UniProtKB-SubCell"/>
</dbReference>
<sequence length="252" mass="29015">MIEKTSELTLDLAAFEGPLDLLLHLIKDLKVDIFDIPINIVTDQYLAYIHTYENLSLDIASEYLVMAATLLEIKTQMMLPKTPKMSDEEEDEDPRDALVEQLLAFQQYQEISHILADKQAERSLEYTKQPSDLSAYQDKIPMTGRQLTPDDLYRALQKMAFRLKNQQPIQTTIANDGYSVNMAMSDIRQAFVDADKQILMFQETVFAGKVPSRGYFVTLFLAILELVKANELYLYQETISDDIQLIRREESE</sequence>